<gene>
    <name evidence="7" type="ORF">G6F51_007017</name>
</gene>
<dbReference type="SUPFAM" id="SSF48371">
    <property type="entry name" value="ARM repeat"/>
    <property type="match status" value="1"/>
</dbReference>
<protein>
    <recommendedName>
        <fullName evidence="9">Armadillo repeat-containing protein 8</fullName>
    </recommendedName>
</protein>
<keyword evidence="4" id="KW-0677">Repeat</keyword>
<evidence type="ECO:0000256" key="5">
    <source>
        <dbReference type="ARBA" id="ARBA00023242"/>
    </source>
</evidence>
<dbReference type="PANTHER" id="PTHR15651">
    <property type="entry name" value="ARMADILLO REPEAT-CONTAINING PROTEIN 8"/>
    <property type="match status" value="1"/>
</dbReference>
<dbReference type="GO" id="GO:0034657">
    <property type="term" value="C:GID complex"/>
    <property type="evidence" value="ECO:0007669"/>
    <property type="project" value="TreeGrafter"/>
</dbReference>
<evidence type="ECO:0000256" key="1">
    <source>
        <dbReference type="ARBA" id="ARBA00004123"/>
    </source>
</evidence>
<dbReference type="GO" id="GO:0005634">
    <property type="term" value="C:nucleus"/>
    <property type="evidence" value="ECO:0007669"/>
    <property type="project" value="UniProtKB-SubCell"/>
</dbReference>
<evidence type="ECO:0008006" key="9">
    <source>
        <dbReference type="Google" id="ProtNLM"/>
    </source>
</evidence>
<evidence type="ECO:0000313" key="8">
    <source>
        <dbReference type="Proteomes" id="UP000717996"/>
    </source>
</evidence>
<proteinExistence type="predicted"/>
<organism evidence="7 8">
    <name type="scientific">Rhizopus oryzae</name>
    <name type="common">Mucormycosis agent</name>
    <name type="synonym">Rhizopus arrhizus var. delemar</name>
    <dbReference type="NCBI Taxonomy" id="64495"/>
    <lineage>
        <taxon>Eukaryota</taxon>
        <taxon>Fungi</taxon>
        <taxon>Fungi incertae sedis</taxon>
        <taxon>Mucoromycota</taxon>
        <taxon>Mucoromycotina</taxon>
        <taxon>Mucoromycetes</taxon>
        <taxon>Mucorales</taxon>
        <taxon>Mucorineae</taxon>
        <taxon>Rhizopodaceae</taxon>
        <taxon>Rhizopus</taxon>
    </lineage>
</organism>
<reference evidence="7" key="1">
    <citation type="journal article" date="2020" name="Microb. Genom.">
        <title>Genetic diversity of clinical and environmental Mucorales isolates obtained from an investigation of mucormycosis cases among solid organ transplant recipients.</title>
        <authorList>
            <person name="Nguyen M.H."/>
            <person name="Kaul D."/>
            <person name="Muto C."/>
            <person name="Cheng S.J."/>
            <person name="Richter R.A."/>
            <person name="Bruno V.M."/>
            <person name="Liu G."/>
            <person name="Beyhan S."/>
            <person name="Sundermann A.J."/>
            <person name="Mounaud S."/>
            <person name="Pasculle A.W."/>
            <person name="Nierman W.C."/>
            <person name="Driscoll E."/>
            <person name="Cumbie R."/>
            <person name="Clancy C.J."/>
            <person name="Dupont C.L."/>
        </authorList>
    </citation>
    <scope>NUCLEOTIDE SEQUENCE</scope>
    <source>
        <strain evidence="7">GL16</strain>
    </source>
</reference>
<dbReference type="OrthoDB" id="5559898at2759"/>
<evidence type="ECO:0000313" key="7">
    <source>
        <dbReference type="EMBL" id="KAG1542877.1"/>
    </source>
</evidence>
<dbReference type="Proteomes" id="UP000717996">
    <property type="component" value="Unassembled WGS sequence"/>
</dbReference>
<dbReference type="AlphaFoldDB" id="A0A9P6YAB8"/>
<dbReference type="InterPro" id="IPR038739">
    <property type="entry name" value="ARMC8/Vid28"/>
</dbReference>
<keyword evidence="3" id="KW-0963">Cytoplasm</keyword>
<dbReference type="PROSITE" id="PS50176">
    <property type="entry name" value="ARM_REPEAT"/>
    <property type="match status" value="1"/>
</dbReference>
<dbReference type="Pfam" id="PF00514">
    <property type="entry name" value="Arm"/>
    <property type="match status" value="1"/>
</dbReference>
<dbReference type="GO" id="GO:0043161">
    <property type="term" value="P:proteasome-mediated ubiquitin-dependent protein catabolic process"/>
    <property type="evidence" value="ECO:0007669"/>
    <property type="project" value="TreeGrafter"/>
</dbReference>
<dbReference type="PANTHER" id="PTHR15651:SF7">
    <property type="entry name" value="ARMADILLO REPEAT-CONTAINING PROTEIN 8"/>
    <property type="match status" value="1"/>
</dbReference>
<feature type="repeat" description="ARM" evidence="6">
    <location>
        <begin position="448"/>
        <end position="476"/>
    </location>
</feature>
<dbReference type="EMBL" id="JAANIT010001004">
    <property type="protein sequence ID" value="KAG1542877.1"/>
    <property type="molecule type" value="Genomic_DNA"/>
</dbReference>
<name>A0A9P6YAB8_RHIOR</name>
<dbReference type="InterPro" id="IPR016024">
    <property type="entry name" value="ARM-type_fold"/>
</dbReference>
<evidence type="ECO:0000256" key="2">
    <source>
        <dbReference type="ARBA" id="ARBA00004496"/>
    </source>
</evidence>
<evidence type="ECO:0000256" key="6">
    <source>
        <dbReference type="PROSITE-ProRule" id="PRU00259"/>
    </source>
</evidence>
<comment type="subcellular location">
    <subcellularLocation>
        <location evidence="2">Cytoplasm</location>
    </subcellularLocation>
    <subcellularLocation>
        <location evidence="1">Nucleus</location>
    </subcellularLocation>
</comment>
<keyword evidence="5" id="KW-0539">Nucleus</keyword>
<accession>A0A9P6YAB8</accession>
<dbReference type="GO" id="GO:0005737">
    <property type="term" value="C:cytoplasm"/>
    <property type="evidence" value="ECO:0007669"/>
    <property type="project" value="UniProtKB-SubCell"/>
</dbReference>
<dbReference type="Gene3D" id="1.25.10.10">
    <property type="entry name" value="Leucine-rich Repeat Variant"/>
    <property type="match status" value="3"/>
</dbReference>
<dbReference type="InterPro" id="IPR011989">
    <property type="entry name" value="ARM-like"/>
</dbReference>
<sequence length="714" mass="78859">MTTSKYEESVKELNSTDNTKRLKALRFIKNSVIGNKTKKELYIKLGVVQKLVDYLSSPEENPFTLKIQSATILGSIAYEGKNDNVSTVITSSAVTPLLDTILIPRDKPLLETIRQRRKLIEASTRALKAIFTVSSPNFPKYHWVTEKHISSLALILKVTSGFLIEETYATTSSEGLSYAMIAEFTAAIVSKCCDTRGEQTRLKEAGVVQPLVDILHSNCIKAQETSLEALTSLCHENRKLGDFIVESKSTNTAQSTLNTILEFTKGKCSKMRLIACTCLTNLYRTGVFPESSNDIIIIVLPALVKLLQEPTGDIQEQAPLILADLIKDSQEMQNAAFEADAIARLAELLASVSTTGENDCYTHQLGIPGTGSIAKRKEKIKENSLIAIAAATLIKEECRTQAIEAKILPHVISGINSDRPNVRLAACQCAKSLSRSVAHLRTSFIDANVAPSLVKLLHDESITVQAAACGVLCNLALEFSPMKTSLIESGAIEKFVEFSKSDNPSLKINGVWAINNILFKADLKAKKSVMDILTFDSLLELLHDINKTIQEKALDIVRNLVYGAQEDVDWVYRNIGKDDLLDVIESKLQAMDTDDDGGLYTSSTLIPTLYIVVNMCSNAEAPKMDLMKRDAIVKSVVSLLNHEEANVRIAATWALVNWTWKDMDDSKENLLNRCNCLKELGVQEKLETLIEEDSCRDVRDRAKTAYTQLSDAMV</sequence>
<evidence type="ECO:0000256" key="3">
    <source>
        <dbReference type="ARBA" id="ARBA00022490"/>
    </source>
</evidence>
<evidence type="ECO:0000256" key="4">
    <source>
        <dbReference type="ARBA" id="ARBA00022737"/>
    </source>
</evidence>
<dbReference type="InterPro" id="IPR000225">
    <property type="entry name" value="Armadillo"/>
</dbReference>
<dbReference type="SMART" id="SM00185">
    <property type="entry name" value="ARM"/>
    <property type="match status" value="8"/>
</dbReference>
<comment type="caution">
    <text evidence="7">The sequence shown here is derived from an EMBL/GenBank/DDBJ whole genome shotgun (WGS) entry which is preliminary data.</text>
</comment>